<accession>A0A316ME22</accession>
<sequence length="207" mass="23694">MKKCAVIQGQLSLWDLPKEDKEECKVVQADLSSIIEKYKHISDRIVKTSYGALLIELKDKTLYYSSSGVNEFELSKNVGLTPADEIIFANEEKEVTTIQLDKVKELKAAQYIKRKGDRNIIIPGEPTKVITPLGWIIEYNQKTMYKKNELKTILEKQSFKVGDMVEFEHNGIHIGEIYNIYNNGNTASVIWDNKHTAVCIQRLKIQS</sequence>
<comment type="caution">
    <text evidence="1">The sequence shown here is derived from an EMBL/GenBank/DDBJ whole genome shotgun (WGS) entry which is preliminary data.</text>
</comment>
<reference evidence="1 2" key="1">
    <citation type="submission" date="2018-03" db="EMBL/GenBank/DDBJ databases">
        <title>The uncultured portion of the human microbiome is neutrally assembled.</title>
        <authorList>
            <person name="Jeraldo P."/>
            <person name="Boardman L."/>
            <person name="White B.A."/>
            <person name="Nelson H."/>
            <person name="Goldenfeld N."/>
            <person name="Chia N."/>
        </authorList>
    </citation>
    <scope>NUCLEOTIDE SEQUENCE [LARGE SCALE GENOMIC DNA]</scope>
    <source>
        <strain evidence="1">CIM:MAG 903</strain>
    </source>
</reference>
<gene>
    <name evidence="1" type="ORF">DBY38_01980</name>
</gene>
<evidence type="ECO:0000313" key="2">
    <source>
        <dbReference type="Proteomes" id="UP000246114"/>
    </source>
</evidence>
<dbReference type="EMBL" id="QAMZ01000007">
    <property type="protein sequence ID" value="PWL55365.1"/>
    <property type="molecule type" value="Genomic_DNA"/>
</dbReference>
<proteinExistence type="predicted"/>
<dbReference type="AlphaFoldDB" id="A0A316ME22"/>
<protein>
    <submittedName>
        <fullName evidence="1">Uncharacterized protein</fullName>
    </submittedName>
</protein>
<dbReference type="Proteomes" id="UP000246114">
    <property type="component" value="Unassembled WGS sequence"/>
</dbReference>
<evidence type="ECO:0000313" key="1">
    <source>
        <dbReference type="EMBL" id="PWL55365.1"/>
    </source>
</evidence>
<organism evidence="1 2">
    <name type="scientific">Clostridium cadaveris</name>
    <dbReference type="NCBI Taxonomy" id="1529"/>
    <lineage>
        <taxon>Bacteria</taxon>
        <taxon>Bacillati</taxon>
        <taxon>Bacillota</taxon>
        <taxon>Clostridia</taxon>
        <taxon>Eubacteriales</taxon>
        <taxon>Clostridiaceae</taxon>
        <taxon>Clostridium</taxon>
    </lineage>
</organism>
<name>A0A316ME22_9CLOT</name>